<dbReference type="EMBL" id="JH692063">
    <property type="protein sequence ID" value="EIP87971.1"/>
    <property type="molecule type" value="Genomic_DNA"/>
</dbReference>
<reference evidence="2" key="1">
    <citation type="journal article" date="2012" name="J. Bacteriol.">
        <title>Revised Genome Sequence of Burkholderia thailandensis MSMB43 with Improved Annotation.</title>
        <authorList>
            <person name="Zhuo Y."/>
            <person name="Liu L."/>
            <person name="Wang Q."/>
            <person name="Liu X."/>
            <person name="Ren B."/>
            <person name="Liu M."/>
            <person name="Ni P."/>
            <person name="Cheng Y.Q."/>
            <person name="Zhang L."/>
        </authorList>
    </citation>
    <scope>NUCLEOTIDE SEQUENCE [LARGE SCALE GENOMIC DNA]</scope>
    <source>
        <strain evidence="2">MSMB43</strain>
    </source>
</reference>
<accession>A0ABN0G6V4</accession>
<keyword evidence="2" id="KW-1185">Reference proteome</keyword>
<sequence>MTYPRCISSIPGDAARSERPEASIEPVIARHARSARIVQAGVTPDARQAPRVPLRVRLALRHASITRRFAQHVVIKGEVSMSQRILSPLVASCAAAALLSAFAAHAAPPIKGSVLGGNDGQLQYTVKVDSKQFGTMQETRKIRSGETDDYNWKSVPPSGAVPMPDACPNADTLPRDANGAMVRQAQVRLAPSVDSKGVANVQLSFQASAPNGAKKVTLNGKTLQCPNVVSVSQVKWLSVPTGGSKSIAMRDGTKITVSIKR</sequence>
<dbReference type="Proteomes" id="UP000004682">
    <property type="component" value="Unassembled WGS sequence"/>
</dbReference>
<evidence type="ECO:0000313" key="2">
    <source>
        <dbReference type="Proteomes" id="UP000004682"/>
    </source>
</evidence>
<evidence type="ECO:0000313" key="1">
    <source>
        <dbReference type="EMBL" id="EIP87971.1"/>
    </source>
</evidence>
<gene>
    <name evidence="1" type="ORF">A33K_15992</name>
</gene>
<protein>
    <submittedName>
        <fullName evidence="1">Uncharacterized protein</fullName>
    </submittedName>
</protein>
<dbReference type="Pfam" id="PF19476">
    <property type="entry name" value="DUF6013"/>
    <property type="match status" value="1"/>
</dbReference>
<proteinExistence type="predicted"/>
<name>A0ABN0G6V4_9BURK</name>
<organism evidence="1 2">
    <name type="scientific">Burkholderia humptydooensis MSMB43</name>
    <dbReference type="NCBI Taxonomy" id="441157"/>
    <lineage>
        <taxon>Bacteria</taxon>
        <taxon>Pseudomonadati</taxon>
        <taxon>Pseudomonadota</taxon>
        <taxon>Betaproteobacteria</taxon>
        <taxon>Burkholderiales</taxon>
        <taxon>Burkholderiaceae</taxon>
        <taxon>Burkholderia</taxon>
        <taxon>pseudomallei group</taxon>
    </lineage>
</organism>
<dbReference type="InterPro" id="IPR046055">
    <property type="entry name" value="DUF6013"/>
</dbReference>